<evidence type="ECO:0000256" key="9">
    <source>
        <dbReference type="ARBA" id="ARBA00022777"/>
    </source>
</evidence>
<keyword evidence="9 16" id="KW-0418">Kinase</keyword>
<dbReference type="Pfam" id="PF00512">
    <property type="entry name" value="HisKA"/>
    <property type="match status" value="1"/>
</dbReference>
<evidence type="ECO:0000313" key="17">
    <source>
        <dbReference type="Proteomes" id="UP001199044"/>
    </source>
</evidence>
<keyword evidence="4" id="KW-1003">Cell membrane</keyword>
<dbReference type="EC" id="2.7.13.3" evidence="3"/>
<keyword evidence="6" id="KW-0808">Transferase</keyword>
<evidence type="ECO:0000256" key="12">
    <source>
        <dbReference type="ARBA" id="ARBA00023012"/>
    </source>
</evidence>
<dbReference type="PANTHER" id="PTHR45528:SF1">
    <property type="entry name" value="SENSOR HISTIDINE KINASE CPXA"/>
    <property type="match status" value="1"/>
</dbReference>
<keyword evidence="12" id="KW-0902">Two-component regulatory system</keyword>
<accession>A0ABS7YXD6</accession>
<evidence type="ECO:0000256" key="2">
    <source>
        <dbReference type="ARBA" id="ARBA00004651"/>
    </source>
</evidence>
<sequence>MAKATDLSTENNISIYRTIRLSFGVVTFAMFLLFWTVIYVAEFQLERISLHHWLDTEATAYVQLYHEQGERAPLPNPKEFKTYWSQQALPDWLNQYQQPGFYEHLLGKEDKHFIVFLHPSGQGLMYLLFQDDADDYLDEYEDNLHHYTFLIGSLLSIMIFGYGSYMVRAISKPLLQVEEKIAQMSPDHDDFSIDTHFVETRKIEQALLQSKQNIAHYFQREKEFSRFASHELRTPIMVIQGSAELLDKVPDLPKVAHKAIKRIEDASDEMKILTEAFLLLGKETIERCSYGSHSLTQTLTSQLAQLEPLFLKQNAAYQLNITTNTPHIVEAPFAFIVIVINNLVKNAFSYSMGDVDIVLNQSQLRIANFHAGNGTYQAGYGCGLAIVERICERMQWDFSTHNDGQHFVSTVNF</sequence>
<dbReference type="CDD" id="cd00082">
    <property type="entry name" value="HisKA"/>
    <property type="match status" value="1"/>
</dbReference>
<evidence type="ECO:0000256" key="13">
    <source>
        <dbReference type="ARBA" id="ARBA00023136"/>
    </source>
</evidence>
<keyword evidence="8" id="KW-0547">Nucleotide-binding</keyword>
<evidence type="ECO:0000313" key="16">
    <source>
        <dbReference type="EMBL" id="MCA2019099.1"/>
    </source>
</evidence>
<evidence type="ECO:0000256" key="6">
    <source>
        <dbReference type="ARBA" id="ARBA00022679"/>
    </source>
</evidence>
<dbReference type="PANTHER" id="PTHR45528">
    <property type="entry name" value="SENSOR HISTIDINE KINASE CPXA"/>
    <property type="match status" value="1"/>
</dbReference>
<evidence type="ECO:0000256" key="8">
    <source>
        <dbReference type="ARBA" id="ARBA00022741"/>
    </source>
</evidence>
<keyword evidence="7 14" id="KW-0812">Transmembrane</keyword>
<dbReference type="EMBL" id="JAIWIU010000253">
    <property type="protein sequence ID" value="MCA2019099.1"/>
    <property type="molecule type" value="Genomic_DNA"/>
</dbReference>
<feature type="transmembrane region" description="Helical" evidence="14">
    <location>
        <begin position="21"/>
        <end position="41"/>
    </location>
</feature>
<dbReference type="InterPro" id="IPR036097">
    <property type="entry name" value="HisK_dim/P_sf"/>
</dbReference>
<protein>
    <recommendedName>
        <fullName evidence="3">histidine kinase</fullName>
        <ecNumber evidence="3">2.7.13.3</ecNumber>
    </recommendedName>
</protein>
<dbReference type="InterPro" id="IPR036890">
    <property type="entry name" value="HATPase_C_sf"/>
</dbReference>
<comment type="catalytic activity">
    <reaction evidence="1">
        <text>ATP + protein L-histidine = ADP + protein N-phospho-L-histidine.</text>
        <dbReference type="EC" id="2.7.13.3"/>
    </reaction>
</comment>
<dbReference type="SUPFAM" id="SSF47384">
    <property type="entry name" value="Homodimeric domain of signal transducing histidine kinase"/>
    <property type="match status" value="1"/>
</dbReference>
<proteinExistence type="predicted"/>
<keyword evidence="11 14" id="KW-1133">Transmembrane helix</keyword>
<evidence type="ECO:0000256" key="10">
    <source>
        <dbReference type="ARBA" id="ARBA00022840"/>
    </source>
</evidence>
<evidence type="ECO:0000256" key="11">
    <source>
        <dbReference type="ARBA" id="ARBA00022989"/>
    </source>
</evidence>
<feature type="domain" description="Histidine kinase" evidence="15">
    <location>
        <begin position="227"/>
        <end position="413"/>
    </location>
</feature>
<evidence type="ECO:0000256" key="7">
    <source>
        <dbReference type="ARBA" id="ARBA00022692"/>
    </source>
</evidence>
<dbReference type="PROSITE" id="PS50109">
    <property type="entry name" value="HIS_KIN"/>
    <property type="match status" value="1"/>
</dbReference>
<evidence type="ECO:0000256" key="3">
    <source>
        <dbReference type="ARBA" id="ARBA00012438"/>
    </source>
</evidence>
<dbReference type="GO" id="GO:0016301">
    <property type="term" value="F:kinase activity"/>
    <property type="evidence" value="ECO:0007669"/>
    <property type="project" value="UniProtKB-KW"/>
</dbReference>
<dbReference type="InterPro" id="IPR050398">
    <property type="entry name" value="HssS/ArlS-like"/>
</dbReference>
<reference evidence="17" key="1">
    <citation type="submission" date="2023-07" db="EMBL/GenBank/DDBJ databases">
        <title>Molecular identification of indigenous halophilic bacteria isolated from red sea cost, biodegradation of synthetic dyes and assessment of degraded metabolite toxicity.</title>
        <authorList>
            <person name="Chaieb K."/>
            <person name="Altayb H.N."/>
        </authorList>
    </citation>
    <scope>NUCLEOTIDE SEQUENCE [LARGE SCALE GENOMIC DNA]</scope>
    <source>
        <strain evidence="17">K20</strain>
    </source>
</reference>
<evidence type="ECO:0000256" key="1">
    <source>
        <dbReference type="ARBA" id="ARBA00000085"/>
    </source>
</evidence>
<gene>
    <name evidence="16" type="ORF">LDJ79_23525</name>
</gene>
<dbReference type="RefSeq" id="WP_225252327.1">
    <property type="nucleotide sequence ID" value="NZ_JAIWIU010000253.1"/>
</dbReference>
<name>A0ABS7YXD6_9VIBR</name>
<keyword evidence="17" id="KW-1185">Reference proteome</keyword>
<evidence type="ECO:0000256" key="4">
    <source>
        <dbReference type="ARBA" id="ARBA00022475"/>
    </source>
</evidence>
<comment type="subcellular location">
    <subcellularLocation>
        <location evidence="2">Cell membrane</location>
        <topology evidence="2">Multi-pass membrane protein</topology>
    </subcellularLocation>
</comment>
<dbReference type="InterPro" id="IPR005467">
    <property type="entry name" value="His_kinase_dom"/>
</dbReference>
<dbReference type="Proteomes" id="UP001199044">
    <property type="component" value="Unassembled WGS sequence"/>
</dbReference>
<dbReference type="SUPFAM" id="SSF55874">
    <property type="entry name" value="ATPase domain of HSP90 chaperone/DNA topoisomerase II/histidine kinase"/>
    <property type="match status" value="1"/>
</dbReference>
<evidence type="ECO:0000256" key="14">
    <source>
        <dbReference type="SAM" id="Phobius"/>
    </source>
</evidence>
<keyword evidence="13 14" id="KW-0472">Membrane</keyword>
<evidence type="ECO:0000259" key="15">
    <source>
        <dbReference type="PROSITE" id="PS50109"/>
    </source>
</evidence>
<evidence type="ECO:0000256" key="5">
    <source>
        <dbReference type="ARBA" id="ARBA00022553"/>
    </source>
</evidence>
<keyword evidence="10" id="KW-0067">ATP-binding</keyword>
<organism evidence="16 17">
    <name type="scientific">Vibrio tritonius</name>
    <dbReference type="NCBI Taxonomy" id="1435069"/>
    <lineage>
        <taxon>Bacteria</taxon>
        <taxon>Pseudomonadati</taxon>
        <taxon>Pseudomonadota</taxon>
        <taxon>Gammaproteobacteria</taxon>
        <taxon>Vibrionales</taxon>
        <taxon>Vibrionaceae</taxon>
        <taxon>Vibrio</taxon>
    </lineage>
</organism>
<dbReference type="Gene3D" id="1.10.287.130">
    <property type="match status" value="1"/>
</dbReference>
<keyword evidence="5" id="KW-0597">Phosphoprotein</keyword>
<dbReference type="InterPro" id="IPR003661">
    <property type="entry name" value="HisK_dim/P_dom"/>
</dbReference>
<comment type="caution">
    <text evidence="16">The sequence shown here is derived from an EMBL/GenBank/DDBJ whole genome shotgun (WGS) entry which is preliminary data.</text>
</comment>
<feature type="transmembrane region" description="Helical" evidence="14">
    <location>
        <begin position="144"/>
        <end position="165"/>
    </location>
</feature>
<dbReference type="SMART" id="SM00388">
    <property type="entry name" value="HisKA"/>
    <property type="match status" value="1"/>
</dbReference>